<feature type="compositionally biased region" description="Polar residues" evidence="4">
    <location>
        <begin position="379"/>
        <end position="416"/>
    </location>
</feature>
<feature type="domain" description="UBA" evidence="5">
    <location>
        <begin position="1208"/>
        <end position="1250"/>
    </location>
</feature>
<feature type="compositionally biased region" description="Acidic residues" evidence="4">
    <location>
        <begin position="1074"/>
        <end position="1096"/>
    </location>
</feature>
<feature type="compositionally biased region" description="Polar residues" evidence="4">
    <location>
        <begin position="886"/>
        <end position="895"/>
    </location>
</feature>
<dbReference type="OrthoDB" id="524326at2759"/>
<feature type="domain" description="EH" evidence="6">
    <location>
        <begin position="14"/>
        <end position="89"/>
    </location>
</feature>
<dbReference type="InterPro" id="IPR018247">
    <property type="entry name" value="EF_Hand_1_Ca_BS"/>
</dbReference>
<feature type="compositionally biased region" description="Polar residues" evidence="4">
    <location>
        <begin position="984"/>
        <end position="996"/>
    </location>
</feature>
<dbReference type="PROSITE" id="PS50031">
    <property type="entry name" value="EH"/>
    <property type="match status" value="3"/>
</dbReference>
<feature type="compositionally biased region" description="Polar residues" evidence="4">
    <location>
        <begin position="1060"/>
        <end position="1069"/>
    </location>
</feature>
<evidence type="ECO:0000259" key="7">
    <source>
        <dbReference type="PROSITE" id="PS50222"/>
    </source>
</evidence>
<evidence type="ECO:0000259" key="5">
    <source>
        <dbReference type="PROSITE" id="PS50030"/>
    </source>
</evidence>
<feature type="compositionally biased region" description="Polar residues" evidence="4">
    <location>
        <begin position="960"/>
        <end position="972"/>
    </location>
</feature>
<name>A0A8H2VGH2_9SACH</name>
<dbReference type="SUPFAM" id="SSF47473">
    <property type="entry name" value="EF-hand"/>
    <property type="match status" value="3"/>
</dbReference>
<feature type="compositionally biased region" description="Low complexity" evidence="4">
    <location>
        <begin position="114"/>
        <end position="124"/>
    </location>
</feature>
<dbReference type="InterPro" id="IPR015940">
    <property type="entry name" value="UBA"/>
</dbReference>
<dbReference type="Pfam" id="PF12763">
    <property type="entry name" value="EH"/>
    <property type="match status" value="3"/>
</dbReference>
<dbReference type="InterPro" id="IPR009060">
    <property type="entry name" value="UBA-like_sf"/>
</dbReference>
<sequence>MASINLKVPLTSEESQFFNNKFKQLDTDSLGVLTGENSRPLFASSGLSSHVLSQIWALVDINNKGFLNFNEFAAALRCIGMLQNYPTLPINGTLYENPLNAMPNLQGSSTTSMPNNDSSSNIPLPSSSDITKFAELFDRTAGMGNTILTGDKAKDIFLKARLPNQTLGEIWGLCDRNTSGSLEKPEFIMAMYLIQLSMTGNPAMSVVPSSLSQSLWNAVSTIPQQQQSYANNMSMPGTLSANSTGTSALGRQPTISRVSSGAFNNASNDWVLTPEKKQQFDAIFSSLDKQNIGKLGSQVLVPFFLSSKLNQETLATVWDLADIHNNAEFSNMEFAIAMFLIQKKNAGIDLPDVVPNELLQSPALGLYPTSQQQQQQQQPNMTIPSRATKPSFQDMSQQAAPQQIPQNSNNGSLNDLMALNNTFSPSPQPIIRNDTNNSMNSGNHPTAQHSSMNLKKFNPTSQFGQHIIQEEEETNNFSAPVQQQKQSMPAAAPVAPMQRAASVSLPQVPNFGSLNLASTAAGAGMGAAAGAAAGGIFHNNDLFADSNASTQLSAATTDLANLSNQMNSLSKQATITNDKKIKAGQELSRLTDMKNSLNVKLTTLRTTHEQNVKQTEDLQRSLVAVNGENDQLKQQLAVVEANYHAIETKLNESNEEFQKVQEENSNFKENIKNLNIQSSALQTQLDEKQQQVKQQRSMVDVNSKQLELSQITVANFTVEISGLEEKLATYLTKKQELEDYEKTIQEKHTQLETRYNEMTDKETDLNQRDIQLKDHTQQIEEQEKIYNDQVARLQTMFTDLSQRKESFDKADQDLKAQHMEYANNVQDLAERQMNLAMGKMPEDTKDIVEKNKMNKQVETPVSQEDEDASRTERSGSEVFDKDVPTLASQSEQGETQAAPDANQPLSDRFEGDLNEYGIPRTESLTSSVANNAPQSVRGDAEIVDTLDSRISGTPALPSAGTITGEQVKTTDIPQKDNDTDKDSNLSGAESESSIQHSLVAENVDKHFEEAVDQVNVPGGVASNAIDEEFPPIRELEIEESDSSDDDDDEQFEDTKDVITPSMQNVSSPVTEPKDEFDDEFAGLEQADVEEESDSDNDNSNAGYTAAEAMEPFKDASQSDVRDKLQSNDFPASESVVSEQQQQIPEQEQPSNVSNDEWDEIFAGFGNGKQPAPQSQGQLQPPIHNALQQPTPDRNSMPPSNNRVDRMIATTPKALAIEELSGMGFSEAEATKALEKCNWDLDTATNYLLDNA</sequence>
<dbReference type="InterPro" id="IPR000261">
    <property type="entry name" value="EH_dom"/>
</dbReference>
<feature type="region of interest" description="Disordered" evidence="4">
    <location>
        <begin position="950"/>
        <end position="1203"/>
    </location>
</feature>
<dbReference type="InterPro" id="IPR011992">
    <property type="entry name" value="EF-hand-dom_pair"/>
</dbReference>
<accession>A0A8H2VGH2</accession>
<feature type="region of interest" description="Disordered" evidence="4">
    <location>
        <begin position="368"/>
        <end position="416"/>
    </location>
</feature>
<dbReference type="GeneID" id="64858018"/>
<protein>
    <submittedName>
        <fullName evidence="8">Similar to Saccharomyces cerevisiae YBL047C EDE1 Key endocytic protein involved in a network of interactions with other endocytic proteins</fullName>
    </submittedName>
</protein>
<dbReference type="GO" id="GO:0005737">
    <property type="term" value="C:cytoplasm"/>
    <property type="evidence" value="ECO:0007669"/>
    <property type="project" value="TreeGrafter"/>
</dbReference>
<dbReference type="Pfam" id="PF00627">
    <property type="entry name" value="UBA"/>
    <property type="match status" value="1"/>
</dbReference>
<evidence type="ECO:0000256" key="4">
    <source>
        <dbReference type="SAM" id="MobiDB-lite"/>
    </source>
</evidence>
<dbReference type="SMART" id="SM00027">
    <property type="entry name" value="EH"/>
    <property type="match status" value="3"/>
</dbReference>
<evidence type="ECO:0000256" key="3">
    <source>
        <dbReference type="SAM" id="Coils"/>
    </source>
</evidence>
<dbReference type="PANTHER" id="PTHR11216">
    <property type="entry name" value="EH DOMAIN"/>
    <property type="match status" value="1"/>
</dbReference>
<feature type="domain" description="EH" evidence="6">
    <location>
        <begin position="129"/>
        <end position="222"/>
    </location>
</feature>
<dbReference type="GO" id="GO:0005509">
    <property type="term" value="F:calcium ion binding"/>
    <property type="evidence" value="ECO:0007669"/>
    <property type="project" value="InterPro"/>
</dbReference>
<dbReference type="PANTHER" id="PTHR11216:SF170">
    <property type="entry name" value="DYNAMIN ASSOCIATED PROTEIN 160, ISOFORM D"/>
    <property type="match status" value="1"/>
</dbReference>
<dbReference type="CDD" id="cd00052">
    <property type="entry name" value="EH"/>
    <property type="match status" value="3"/>
</dbReference>
<evidence type="ECO:0000256" key="2">
    <source>
        <dbReference type="ARBA" id="ARBA00023054"/>
    </source>
</evidence>
<feature type="compositionally biased region" description="Acidic residues" evidence="4">
    <location>
        <begin position="1036"/>
        <end position="1051"/>
    </location>
</feature>
<dbReference type="Proteomes" id="UP000644660">
    <property type="component" value="Unassembled WGS sequence"/>
</dbReference>
<dbReference type="SMART" id="SM00054">
    <property type="entry name" value="EFh"/>
    <property type="match status" value="2"/>
</dbReference>
<organism evidence="8 9">
    <name type="scientific">Maudiozyma barnettii</name>
    <dbReference type="NCBI Taxonomy" id="61262"/>
    <lineage>
        <taxon>Eukaryota</taxon>
        <taxon>Fungi</taxon>
        <taxon>Dikarya</taxon>
        <taxon>Ascomycota</taxon>
        <taxon>Saccharomycotina</taxon>
        <taxon>Saccharomycetes</taxon>
        <taxon>Saccharomycetales</taxon>
        <taxon>Saccharomycetaceae</taxon>
        <taxon>Maudiozyma</taxon>
    </lineage>
</organism>
<dbReference type="PROSITE" id="PS00018">
    <property type="entry name" value="EF_HAND_1"/>
    <property type="match status" value="1"/>
</dbReference>
<feature type="compositionally biased region" description="Basic and acidic residues" evidence="4">
    <location>
        <begin position="868"/>
        <end position="883"/>
    </location>
</feature>
<comment type="caution">
    <text evidence="8">The sequence shown here is derived from an EMBL/GenBank/DDBJ whole genome shotgun (WGS) entry which is preliminary data.</text>
</comment>
<evidence type="ECO:0000259" key="6">
    <source>
        <dbReference type="PROSITE" id="PS50031"/>
    </source>
</evidence>
<keyword evidence="1" id="KW-0106">Calcium</keyword>
<evidence type="ECO:0000256" key="1">
    <source>
        <dbReference type="ARBA" id="ARBA00022837"/>
    </source>
</evidence>
<keyword evidence="2 3" id="KW-0175">Coiled coil</keyword>
<dbReference type="GO" id="GO:0016197">
    <property type="term" value="P:endosomal transport"/>
    <property type="evidence" value="ECO:0007669"/>
    <property type="project" value="TreeGrafter"/>
</dbReference>
<feature type="compositionally biased region" description="Low complexity" evidence="4">
    <location>
        <begin position="1132"/>
        <end position="1150"/>
    </location>
</feature>
<reference evidence="8 9" key="1">
    <citation type="submission" date="2020-05" db="EMBL/GenBank/DDBJ databases">
        <authorList>
            <person name="Casaregola S."/>
            <person name="Devillers H."/>
            <person name="Grondin C."/>
        </authorList>
    </citation>
    <scope>NUCLEOTIDE SEQUENCE [LARGE SCALE GENOMIC DNA]</scope>
    <source>
        <strain evidence="8 9">CLIB 1767</strain>
    </source>
</reference>
<proteinExistence type="predicted"/>
<dbReference type="GO" id="GO:0006897">
    <property type="term" value="P:endocytosis"/>
    <property type="evidence" value="ECO:0007669"/>
    <property type="project" value="TreeGrafter"/>
</dbReference>
<dbReference type="SUPFAM" id="SSF57997">
    <property type="entry name" value="Tropomyosin"/>
    <property type="match status" value="1"/>
</dbReference>
<gene>
    <name evidence="8" type="ORF">KABA2_05S05896</name>
</gene>
<dbReference type="EMBL" id="CAEFZW010000005">
    <property type="protein sequence ID" value="CAB4254991.1"/>
    <property type="molecule type" value="Genomic_DNA"/>
</dbReference>
<dbReference type="PROSITE" id="PS50030">
    <property type="entry name" value="UBA"/>
    <property type="match status" value="1"/>
</dbReference>
<dbReference type="AlphaFoldDB" id="A0A8H2VGH2"/>
<dbReference type="SUPFAM" id="SSF46934">
    <property type="entry name" value="UBA-like"/>
    <property type="match status" value="1"/>
</dbReference>
<feature type="compositionally biased region" description="Polar residues" evidence="4">
    <location>
        <begin position="1185"/>
        <end position="1201"/>
    </location>
</feature>
<evidence type="ECO:0000313" key="9">
    <source>
        <dbReference type="Proteomes" id="UP000644660"/>
    </source>
</evidence>
<dbReference type="PROSITE" id="PS50222">
    <property type="entry name" value="EF_HAND_2"/>
    <property type="match status" value="1"/>
</dbReference>
<dbReference type="RefSeq" id="XP_041406835.1">
    <property type="nucleotide sequence ID" value="XM_041550901.1"/>
</dbReference>
<dbReference type="InterPro" id="IPR002048">
    <property type="entry name" value="EF_hand_dom"/>
</dbReference>
<feature type="domain" description="EF-hand" evidence="7">
    <location>
        <begin position="47"/>
        <end position="82"/>
    </location>
</feature>
<feature type="coiled-coil region" evidence="3">
    <location>
        <begin position="552"/>
        <end position="579"/>
    </location>
</feature>
<dbReference type="Gene3D" id="1.10.8.10">
    <property type="entry name" value="DNA helicase RuvA subunit, C-terminal domain"/>
    <property type="match status" value="1"/>
</dbReference>
<dbReference type="Gene3D" id="1.10.238.10">
    <property type="entry name" value="EF-hand"/>
    <property type="match status" value="3"/>
</dbReference>
<feature type="compositionally biased region" description="Basic and acidic residues" evidence="4">
    <location>
        <begin position="973"/>
        <end position="983"/>
    </location>
</feature>
<keyword evidence="9" id="KW-1185">Reference proteome</keyword>
<feature type="domain" description="EH" evidence="6">
    <location>
        <begin position="276"/>
        <end position="365"/>
    </location>
</feature>
<dbReference type="GO" id="GO:0005886">
    <property type="term" value="C:plasma membrane"/>
    <property type="evidence" value="ECO:0007669"/>
    <property type="project" value="TreeGrafter"/>
</dbReference>
<feature type="coiled-coil region" evidence="3">
    <location>
        <begin position="615"/>
        <end position="792"/>
    </location>
</feature>
<feature type="region of interest" description="Disordered" evidence="4">
    <location>
        <begin position="851"/>
        <end position="913"/>
    </location>
</feature>
<dbReference type="SMART" id="SM00165">
    <property type="entry name" value="UBA"/>
    <property type="match status" value="1"/>
</dbReference>
<feature type="region of interest" description="Disordered" evidence="4">
    <location>
        <begin position="105"/>
        <end position="124"/>
    </location>
</feature>
<dbReference type="CDD" id="cd14285">
    <property type="entry name" value="UBA_scEDE1_like"/>
    <property type="match status" value="1"/>
</dbReference>
<evidence type="ECO:0000313" key="8">
    <source>
        <dbReference type="EMBL" id="CAB4254991.1"/>
    </source>
</evidence>